<dbReference type="RefSeq" id="WP_065171447.1">
    <property type="nucleotide sequence ID" value="NZ_AP018045.1"/>
</dbReference>
<organism evidence="2 4">
    <name type="scientific">Photobacterium damsela subsp. piscicida</name>
    <name type="common">Pasteurella piscicida</name>
    <dbReference type="NCBI Taxonomy" id="38294"/>
    <lineage>
        <taxon>Bacteria</taxon>
        <taxon>Pseudomonadati</taxon>
        <taxon>Pseudomonadota</taxon>
        <taxon>Gammaproteobacteria</taxon>
        <taxon>Vibrionales</taxon>
        <taxon>Vibrionaceae</taxon>
        <taxon>Photobacterium</taxon>
    </lineage>
</organism>
<dbReference type="AlphaFoldDB" id="A0A1V1VC50"/>
<evidence type="ECO:0000313" key="5">
    <source>
        <dbReference type="Proteomes" id="UP000516656"/>
    </source>
</evidence>
<feature type="signal peptide" evidence="1">
    <location>
        <begin position="1"/>
        <end position="21"/>
    </location>
</feature>
<evidence type="ECO:0000256" key="1">
    <source>
        <dbReference type="SAM" id="SignalP"/>
    </source>
</evidence>
<reference evidence="2" key="1">
    <citation type="journal article" date="2017" name="Genome Announc.">
        <title>Whole-Genome Sequence of Photobacterium damselae subsp. piscicida Strain 91-197, Isolated from Hybrid Striped Bass (Morone sp.) in the United States.</title>
        <authorList>
            <person name="Teru Y."/>
            <person name="Hikima J."/>
            <person name="Kono T."/>
            <person name="Sakai M."/>
            <person name="Takano T."/>
            <person name="Hawke J.P."/>
            <person name="Takeyama H."/>
            <person name="Aoki T."/>
        </authorList>
    </citation>
    <scope>NUCLEOTIDE SEQUENCE</scope>
    <source>
        <strain evidence="2">91-197</strain>
    </source>
</reference>
<dbReference type="EMBL" id="CP061854">
    <property type="protein sequence ID" value="QOD57570.1"/>
    <property type="molecule type" value="Genomic_DNA"/>
</dbReference>
<keyword evidence="1" id="KW-0732">Signal</keyword>
<protein>
    <recommendedName>
        <fullName evidence="6">Type 1 fimbrial protein</fullName>
    </recommendedName>
</protein>
<evidence type="ECO:0008006" key="6">
    <source>
        <dbReference type="Google" id="ProtNLM"/>
    </source>
</evidence>
<reference evidence="4" key="2">
    <citation type="submission" date="2017-05" db="EMBL/GenBank/DDBJ databases">
        <title>Whole genome sequence of fish pathogenic bacteria, Photobacterium damselae subsp. piscicida, strain 91-197, isolated from hybrid striped bass (Morone sp.) in USA.</title>
        <authorList>
            <person name="Teru Y."/>
            <person name="Hikima J."/>
            <person name="Kono T."/>
            <person name="Sakai M."/>
            <person name="Takano T."/>
            <person name="Hawke J.P."/>
            <person name="Takeyama H."/>
            <person name="Aoki T."/>
        </authorList>
    </citation>
    <scope>NUCLEOTIDE SEQUENCE [LARGE SCALE GENOMIC DNA]</scope>
    <source>
        <strain evidence="4">91-197</strain>
    </source>
</reference>
<evidence type="ECO:0000313" key="4">
    <source>
        <dbReference type="Proteomes" id="UP000218676"/>
    </source>
</evidence>
<reference evidence="3 5" key="3">
    <citation type="submission" date="2020-09" db="EMBL/GenBank/DDBJ databases">
        <title>Complete, closed and curated genome sequences of Photobacterium damselae subsp. piscicida isolates from Australia indicate localised evolution and additional plasmid-borne pathogenicity mechanisms.</title>
        <authorList>
            <person name="Baseggio L."/>
            <person name="Silayeva O."/>
            <person name="Buller N."/>
            <person name="Landos M."/>
            <person name="Engelstaedter J."/>
            <person name="Barnes A.C."/>
        </authorList>
    </citation>
    <scope>NUCLEOTIDE SEQUENCE [LARGE SCALE GENOMIC DNA]</scope>
    <source>
        <strain evidence="3 5">AS-16-0540-1</strain>
    </source>
</reference>
<proteinExistence type="predicted"/>
<gene>
    <name evidence="3" type="ORF">IC627_06705</name>
    <name evidence="2" type="ORF">PDPUS_1_01876</name>
</gene>
<evidence type="ECO:0000313" key="2">
    <source>
        <dbReference type="EMBL" id="BAX53250.1"/>
    </source>
</evidence>
<accession>A0A1V1VC50</accession>
<dbReference type="Proteomes" id="UP000218676">
    <property type="component" value="Chromosome 1"/>
</dbReference>
<dbReference type="EMBL" id="AP018045">
    <property type="protein sequence ID" value="BAX53250.1"/>
    <property type="molecule type" value="Genomic_DNA"/>
</dbReference>
<evidence type="ECO:0000313" key="3">
    <source>
        <dbReference type="EMBL" id="QOD57570.1"/>
    </source>
</evidence>
<dbReference type="Proteomes" id="UP000516656">
    <property type="component" value="Chromosome 1"/>
</dbReference>
<feature type="chain" id="PRO_5041531113" description="Type 1 fimbrial protein" evidence="1">
    <location>
        <begin position="22"/>
        <end position="83"/>
    </location>
</feature>
<name>A0A1V1VC50_PHODP</name>
<sequence>MKLANIAITAMLMTLNTHAVASINNAGEIRFIGRVVAPAECIISSKMICQKAAHYDNHLISENTDIKEEIGHNESKTLVITYL</sequence>